<proteinExistence type="predicted"/>
<dbReference type="EMBL" id="OMOR01000001">
    <property type="protein sequence ID" value="SPH21481.1"/>
    <property type="molecule type" value="Genomic_DNA"/>
</dbReference>
<feature type="chain" id="PRO_5015323887" evidence="1">
    <location>
        <begin position="22"/>
        <end position="270"/>
    </location>
</feature>
<gene>
    <name evidence="2" type="ORF">ASD8599_02233</name>
</gene>
<evidence type="ECO:0000313" key="2">
    <source>
        <dbReference type="EMBL" id="SPH21481.1"/>
    </source>
</evidence>
<dbReference type="OrthoDB" id="7841298at2"/>
<keyword evidence="1" id="KW-0732">Signal</keyword>
<name>A0A2R8BEJ3_9RHOB</name>
<feature type="signal peptide" evidence="1">
    <location>
        <begin position="1"/>
        <end position="21"/>
    </location>
</feature>
<evidence type="ECO:0000313" key="3">
    <source>
        <dbReference type="Proteomes" id="UP000244880"/>
    </source>
</evidence>
<dbReference type="AlphaFoldDB" id="A0A2R8BEJ3"/>
<organism evidence="2 3">
    <name type="scientific">Ascidiaceihabitans donghaensis</name>
    <dbReference type="NCBI Taxonomy" id="1510460"/>
    <lineage>
        <taxon>Bacteria</taxon>
        <taxon>Pseudomonadati</taxon>
        <taxon>Pseudomonadota</taxon>
        <taxon>Alphaproteobacteria</taxon>
        <taxon>Rhodobacterales</taxon>
        <taxon>Paracoccaceae</taxon>
        <taxon>Ascidiaceihabitans</taxon>
    </lineage>
</organism>
<protein>
    <submittedName>
        <fullName evidence="2">Uncharacterized protein</fullName>
    </submittedName>
</protein>
<dbReference type="Proteomes" id="UP000244880">
    <property type="component" value="Unassembled WGS sequence"/>
</dbReference>
<dbReference type="RefSeq" id="WP_108828561.1">
    <property type="nucleotide sequence ID" value="NZ_OMOR01000001.1"/>
</dbReference>
<reference evidence="2 3" key="1">
    <citation type="submission" date="2018-03" db="EMBL/GenBank/DDBJ databases">
        <authorList>
            <person name="Keele B.F."/>
        </authorList>
    </citation>
    <scope>NUCLEOTIDE SEQUENCE [LARGE SCALE GENOMIC DNA]</scope>
    <source>
        <strain evidence="2 3">CECT 8599</strain>
    </source>
</reference>
<keyword evidence="3" id="KW-1185">Reference proteome</keyword>
<sequence>MLRRTLLSAAVLLWSAPMAWADAQLTVALDRLGVSDMIGIMRIEGADYAQALNTDFLGGQGGGLWDGQIRDIYDADRMYETVRGAFDEMSDIHLQQINLFFGSELGSEIIELELAARRAMMDETIEDMAKNAYERALSEDPVKVGPLKDLASAGDMIDRNVTGALTANYRFYSGMVDGGAFDMTDDEMLAESWAQEADIRIETEQWLMGYLMLSYRPLDEQDFQTYLAFTQTQAGRALNAAIFDGFNTMYADISYALGRAVALNMQGADL</sequence>
<accession>A0A2R8BEJ3</accession>
<evidence type="ECO:0000256" key="1">
    <source>
        <dbReference type="SAM" id="SignalP"/>
    </source>
</evidence>